<dbReference type="PANTHER" id="PTHR33138">
    <property type="entry name" value="OS01G0690200 PROTEIN"/>
    <property type="match status" value="1"/>
</dbReference>
<sequence>MSFLLGISRILLILLLFCSVNSIAQSNTSSCPSSSCGNIPIRYPFRLKGDPVSCGYNNPNFVLDCHNNRTTIFTLNSINYHVQELDYEEFTIRLVNPGINRKNLSSCPVYSNEHYDLFDVLNGAVWFVHCSSPVSSLNYLNAPFCGISSNSSEIHSYVMAGDIRLYELEESCRVDRMYLVSNRWPMSDNPSLASIYDALAYGFEVSWFNPLCGECQGRNGSCYNRFNATVCTQYCNLDIPLFQISFELPCDEDIQHSELGSKCKLLR</sequence>
<feature type="signal peptide" evidence="3">
    <location>
        <begin position="1"/>
        <end position="26"/>
    </location>
</feature>
<evidence type="ECO:0000313" key="5">
    <source>
        <dbReference type="EMBL" id="KAK4493165.1"/>
    </source>
</evidence>
<name>A0ABR0DW67_9LAMI</name>
<evidence type="ECO:0000259" key="4">
    <source>
        <dbReference type="Pfam" id="PF13947"/>
    </source>
</evidence>
<reference evidence="5 6" key="1">
    <citation type="journal article" date="2023" name="bioRxiv">
        <title>Genome report: Whole genome sequence and annotation of Penstemon davidsonii.</title>
        <authorList>
            <person name="Ostevik K.L."/>
            <person name="Alabady M."/>
            <person name="Zhang M."/>
            <person name="Rausher M.D."/>
        </authorList>
    </citation>
    <scope>NUCLEOTIDE SEQUENCE [LARGE SCALE GENOMIC DNA]</scope>
    <source>
        <strain evidence="5">DNT005</strain>
        <tissue evidence="5">Whole leaf</tissue>
    </source>
</reference>
<feature type="chain" id="PRO_5046465738" description="Wall-associated receptor kinase galacturonan-binding domain-containing protein" evidence="3">
    <location>
        <begin position="27"/>
        <end position="267"/>
    </location>
</feature>
<evidence type="ECO:0000256" key="1">
    <source>
        <dbReference type="ARBA" id="ARBA00004167"/>
    </source>
</evidence>
<evidence type="ECO:0000313" key="6">
    <source>
        <dbReference type="Proteomes" id="UP001291926"/>
    </source>
</evidence>
<gene>
    <name evidence="5" type="ORF">RD792_017984</name>
</gene>
<evidence type="ECO:0000256" key="3">
    <source>
        <dbReference type="SAM" id="SignalP"/>
    </source>
</evidence>
<feature type="domain" description="Wall-associated receptor kinase galacturonan-binding" evidence="4">
    <location>
        <begin position="31"/>
        <end position="95"/>
    </location>
</feature>
<proteinExistence type="predicted"/>
<dbReference type="Proteomes" id="UP001291926">
    <property type="component" value="Unassembled WGS sequence"/>
</dbReference>
<keyword evidence="6" id="KW-1185">Reference proteome</keyword>
<accession>A0ABR0DW67</accession>
<evidence type="ECO:0000256" key="2">
    <source>
        <dbReference type="ARBA" id="ARBA00022729"/>
    </source>
</evidence>
<protein>
    <recommendedName>
        <fullName evidence="4">Wall-associated receptor kinase galacturonan-binding domain-containing protein</fullName>
    </recommendedName>
</protein>
<organism evidence="5 6">
    <name type="scientific">Penstemon davidsonii</name>
    <dbReference type="NCBI Taxonomy" id="160366"/>
    <lineage>
        <taxon>Eukaryota</taxon>
        <taxon>Viridiplantae</taxon>
        <taxon>Streptophyta</taxon>
        <taxon>Embryophyta</taxon>
        <taxon>Tracheophyta</taxon>
        <taxon>Spermatophyta</taxon>
        <taxon>Magnoliopsida</taxon>
        <taxon>eudicotyledons</taxon>
        <taxon>Gunneridae</taxon>
        <taxon>Pentapetalae</taxon>
        <taxon>asterids</taxon>
        <taxon>lamiids</taxon>
        <taxon>Lamiales</taxon>
        <taxon>Plantaginaceae</taxon>
        <taxon>Cheloneae</taxon>
        <taxon>Penstemon</taxon>
    </lineage>
</organism>
<dbReference type="InterPro" id="IPR025287">
    <property type="entry name" value="WAK_GUB"/>
</dbReference>
<dbReference type="Pfam" id="PF13947">
    <property type="entry name" value="GUB_WAK_bind"/>
    <property type="match status" value="1"/>
</dbReference>
<comment type="caution">
    <text evidence="5">The sequence shown here is derived from an EMBL/GenBank/DDBJ whole genome shotgun (WGS) entry which is preliminary data.</text>
</comment>
<dbReference type="PANTHER" id="PTHR33138:SF30">
    <property type="entry name" value="LEAF RUST 10 DISEASE-RESISTANCE LOCUS RECEPTOR-LIKE PROTEIN KINASE-LIKE 2.7"/>
    <property type="match status" value="1"/>
</dbReference>
<dbReference type="EMBL" id="JAYDYQ010000743">
    <property type="protein sequence ID" value="KAK4493165.1"/>
    <property type="molecule type" value="Genomic_DNA"/>
</dbReference>
<comment type="subcellular location">
    <subcellularLocation>
        <location evidence="1">Membrane</location>
        <topology evidence="1">Single-pass membrane protein</topology>
    </subcellularLocation>
</comment>
<keyword evidence="2 3" id="KW-0732">Signal</keyword>